<sequence>MRTVLFCLVLSANALPEAHLRGRNRDRDLSVPEDAKSRFLGLASNEKPSVALAHGGAGEPAAFVEGTFQRRLQECSGAVGPDCDGNICPCSFLWMEDFYEPRSPKVNVAELSAANETTIYIPPLDSTSGGQAHRLHV</sequence>
<protein>
    <submittedName>
        <fullName evidence="1">Uncharacterized protein</fullName>
    </submittedName>
</protein>
<comment type="caution">
    <text evidence="1">The sequence shown here is derived from an EMBL/GenBank/DDBJ whole genome shotgun (WGS) entry which is preliminary data.</text>
</comment>
<dbReference type="AlphaFoldDB" id="A0A8J2X376"/>
<organism evidence="1 2">
    <name type="scientific">Pelagomonas calceolata</name>
    <dbReference type="NCBI Taxonomy" id="35677"/>
    <lineage>
        <taxon>Eukaryota</taxon>
        <taxon>Sar</taxon>
        <taxon>Stramenopiles</taxon>
        <taxon>Ochrophyta</taxon>
        <taxon>Pelagophyceae</taxon>
        <taxon>Pelagomonadales</taxon>
        <taxon>Pelagomonadaceae</taxon>
        <taxon>Pelagomonas</taxon>
    </lineage>
</organism>
<dbReference type="EMBL" id="CAKKNE010000006">
    <property type="protein sequence ID" value="CAH0378658.1"/>
    <property type="molecule type" value="Genomic_DNA"/>
</dbReference>
<proteinExistence type="predicted"/>
<accession>A0A8J2X376</accession>
<evidence type="ECO:0000313" key="1">
    <source>
        <dbReference type="EMBL" id="CAH0378658.1"/>
    </source>
</evidence>
<keyword evidence="2" id="KW-1185">Reference proteome</keyword>
<dbReference type="Proteomes" id="UP000789595">
    <property type="component" value="Unassembled WGS sequence"/>
</dbReference>
<reference evidence="1" key="1">
    <citation type="submission" date="2021-11" db="EMBL/GenBank/DDBJ databases">
        <authorList>
            <consortium name="Genoscope - CEA"/>
            <person name="William W."/>
        </authorList>
    </citation>
    <scope>NUCLEOTIDE SEQUENCE</scope>
</reference>
<name>A0A8J2X376_9STRA</name>
<evidence type="ECO:0000313" key="2">
    <source>
        <dbReference type="Proteomes" id="UP000789595"/>
    </source>
</evidence>
<gene>
    <name evidence="1" type="ORF">PECAL_6P02540</name>
</gene>